<dbReference type="Proteomes" id="UP000019335">
    <property type="component" value="Chromosome 1"/>
</dbReference>
<dbReference type="EMBL" id="AZIL01000021">
    <property type="protein sequence ID" value="EWM30620.1"/>
    <property type="molecule type" value="Genomic_DNA"/>
</dbReference>
<comment type="caution">
    <text evidence="1">The sequence shown here is derived from an EMBL/GenBank/DDBJ whole genome shotgun (WGS) entry which is preliminary data.</text>
</comment>
<proteinExistence type="predicted"/>
<sequence>MRSTELIGGLMRRDVYACMRVCQYLYKIDDCETHSRPERVRLCHPECFPNVPSGMKGNAAESVKGRVLRGSFDRCAVPNETWVHKGMYVWG</sequence>
<dbReference type="AlphaFoldDB" id="W7TTT5"/>
<organism evidence="1 2">
    <name type="scientific">Nannochloropsis gaditana</name>
    <dbReference type="NCBI Taxonomy" id="72520"/>
    <lineage>
        <taxon>Eukaryota</taxon>
        <taxon>Sar</taxon>
        <taxon>Stramenopiles</taxon>
        <taxon>Ochrophyta</taxon>
        <taxon>Eustigmatophyceae</taxon>
        <taxon>Eustigmatales</taxon>
        <taxon>Monodopsidaceae</taxon>
        <taxon>Nannochloropsis</taxon>
    </lineage>
</organism>
<evidence type="ECO:0000313" key="1">
    <source>
        <dbReference type="EMBL" id="EWM30620.1"/>
    </source>
</evidence>
<evidence type="ECO:0000313" key="2">
    <source>
        <dbReference type="Proteomes" id="UP000019335"/>
    </source>
</evidence>
<protein>
    <submittedName>
        <fullName evidence="1">Uncharacterized protein</fullName>
    </submittedName>
</protein>
<keyword evidence="2" id="KW-1185">Reference proteome</keyword>
<accession>W7TTT5</accession>
<gene>
    <name evidence="1" type="ORF">Naga_100634g2</name>
</gene>
<reference evidence="1 2" key="1">
    <citation type="journal article" date="2014" name="Mol. Plant">
        <title>Chromosome Scale Genome Assembly and Transcriptome Profiling of Nannochloropsis gaditana in Nitrogen Depletion.</title>
        <authorList>
            <person name="Corteggiani Carpinelli E."/>
            <person name="Telatin A."/>
            <person name="Vitulo N."/>
            <person name="Forcato C."/>
            <person name="D'Angelo M."/>
            <person name="Schiavon R."/>
            <person name="Vezzi A."/>
            <person name="Giacometti G.M."/>
            <person name="Morosinotto T."/>
            <person name="Valle G."/>
        </authorList>
    </citation>
    <scope>NUCLEOTIDE SEQUENCE [LARGE SCALE GENOMIC DNA]</scope>
    <source>
        <strain evidence="1 2">B-31</strain>
    </source>
</reference>
<name>W7TTT5_9STRA</name>